<feature type="domain" description="N-acetyltransferase" evidence="2">
    <location>
        <begin position="87"/>
        <end position="232"/>
    </location>
</feature>
<keyword evidence="1" id="KW-0808">Transferase</keyword>
<evidence type="ECO:0000313" key="3">
    <source>
        <dbReference type="EMBL" id="CAH1791553.1"/>
    </source>
</evidence>
<dbReference type="InterPro" id="IPR050769">
    <property type="entry name" value="NAT_camello-type"/>
</dbReference>
<gene>
    <name evidence="3" type="ORF">OFUS_LOCUS16626</name>
</gene>
<dbReference type="InterPro" id="IPR000182">
    <property type="entry name" value="GNAT_dom"/>
</dbReference>
<dbReference type="Pfam" id="PF00583">
    <property type="entry name" value="Acetyltransf_1"/>
    <property type="match status" value="1"/>
</dbReference>
<dbReference type="OrthoDB" id="41532at2759"/>
<organism evidence="3 4">
    <name type="scientific">Owenia fusiformis</name>
    <name type="common">Polychaete worm</name>
    <dbReference type="NCBI Taxonomy" id="6347"/>
    <lineage>
        <taxon>Eukaryota</taxon>
        <taxon>Metazoa</taxon>
        <taxon>Spiralia</taxon>
        <taxon>Lophotrochozoa</taxon>
        <taxon>Annelida</taxon>
        <taxon>Polychaeta</taxon>
        <taxon>Sedentaria</taxon>
        <taxon>Canalipalpata</taxon>
        <taxon>Sabellida</taxon>
        <taxon>Oweniida</taxon>
        <taxon>Oweniidae</taxon>
        <taxon>Owenia</taxon>
    </lineage>
</organism>
<dbReference type="GO" id="GO:0008080">
    <property type="term" value="F:N-acetyltransferase activity"/>
    <property type="evidence" value="ECO:0007669"/>
    <property type="project" value="InterPro"/>
</dbReference>
<dbReference type="EMBL" id="CAIIXF020000008">
    <property type="protein sequence ID" value="CAH1791553.1"/>
    <property type="molecule type" value="Genomic_DNA"/>
</dbReference>
<comment type="caution">
    <text evidence="3">The sequence shown here is derived from an EMBL/GenBank/DDBJ whole genome shotgun (WGS) entry which is preliminary data.</text>
</comment>
<reference evidence="3" key="1">
    <citation type="submission" date="2022-03" db="EMBL/GenBank/DDBJ databases">
        <authorList>
            <person name="Martin C."/>
        </authorList>
    </citation>
    <scope>NUCLEOTIDE SEQUENCE</scope>
</reference>
<name>A0A8J1XY73_OWEFU</name>
<dbReference type="InterPro" id="IPR016181">
    <property type="entry name" value="Acyl_CoA_acyltransferase"/>
</dbReference>
<dbReference type="CDD" id="cd04301">
    <property type="entry name" value="NAT_SF"/>
    <property type="match status" value="1"/>
</dbReference>
<protein>
    <recommendedName>
        <fullName evidence="2">N-acetyltransferase domain-containing protein</fullName>
    </recommendedName>
</protein>
<accession>A0A8J1XY73</accession>
<sequence>MIGLFNRKQPIKVKHDELEIRPFEPKKDNWVEVRNMAFASYKELITEVINDFMFHPILSSILAILAGVLYQMKGSLWNPFIFLVVLYPTLYFFLVWKIPILEMSKQVDYDKFVEYWIQPNHPLWLLFHKGKLIGSAGLKELDVNTRGELVRVYIAPEYRHNGLGEILVYTVIDYCEKHKYDELTLATSVLQTAAMKLYEKIGFKQYKPYTAYYLKPILSVEENMYNMTFPRK</sequence>
<dbReference type="Gene3D" id="3.40.630.30">
    <property type="match status" value="1"/>
</dbReference>
<keyword evidence="4" id="KW-1185">Reference proteome</keyword>
<dbReference type="PANTHER" id="PTHR13947">
    <property type="entry name" value="GNAT FAMILY N-ACETYLTRANSFERASE"/>
    <property type="match status" value="1"/>
</dbReference>
<dbReference type="AlphaFoldDB" id="A0A8J1XY73"/>
<dbReference type="Proteomes" id="UP000749559">
    <property type="component" value="Unassembled WGS sequence"/>
</dbReference>
<evidence type="ECO:0000256" key="1">
    <source>
        <dbReference type="ARBA" id="ARBA00022679"/>
    </source>
</evidence>
<evidence type="ECO:0000313" key="4">
    <source>
        <dbReference type="Proteomes" id="UP000749559"/>
    </source>
</evidence>
<proteinExistence type="predicted"/>
<dbReference type="PROSITE" id="PS51186">
    <property type="entry name" value="GNAT"/>
    <property type="match status" value="1"/>
</dbReference>
<evidence type="ECO:0000259" key="2">
    <source>
        <dbReference type="PROSITE" id="PS51186"/>
    </source>
</evidence>
<dbReference type="SUPFAM" id="SSF55729">
    <property type="entry name" value="Acyl-CoA N-acyltransferases (Nat)"/>
    <property type="match status" value="1"/>
</dbReference>
<dbReference type="PANTHER" id="PTHR13947:SF37">
    <property type="entry name" value="LD18367P"/>
    <property type="match status" value="1"/>
</dbReference>